<dbReference type="AlphaFoldDB" id="A0A0B1RW04"/>
<evidence type="ECO:0000313" key="1">
    <source>
        <dbReference type="EMBL" id="KHJ76869.1"/>
    </source>
</evidence>
<gene>
    <name evidence="1" type="ORF">OESDEN_23511</name>
</gene>
<proteinExistence type="predicted"/>
<dbReference type="EMBL" id="KN611328">
    <property type="protein sequence ID" value="KHJ76869.1"/>
    <property type="molecule type" value="Genomic_DNA"/>
</dbReference>
<reference evidence="1 2" key="1">
    <citation type="submission" date="2014-03" db="EMBL/GenBank/DDBJ databases">
        <title>Draft genome of the hookworm Oesophagostomum dentatum.</title>
        <authorList>
            <person name="Mitreva M."/>
        </authorList>
    </citation>
    <scope>NUCLEOTIDE SEQUENCE [LARGE SCALE GENOMIC DNA]</scope>
    <source>
        <strain evidence="1 2">OD-Hann</strain>
    </source>
</reference>
<feature type="non-terminal residue" evidence="1">
    <location>
        <position position="1"/>
    </location>
</feature>
<evidence type="ECO:0000313" key="2">
    <source>
        <dbReference type="Proteomes" id="UP000053660"/>
    </source>
</evidence>
<keyword evidence="2" id="KW-1185">Reference proteome</keyword>
<protein>
    <submittedName>
        <fullName evidence="1">Uncharacterized protein</fullName>
    </submittedName>
</protein>
<accession>A0A0B1RW04</accession>
<dbReference type="Proteomes" id="UP000053660">
    <property type="component" value="Unassembled WGS sequence"/>
</dbReference>
<sequence length="121" mass="13936">LKPSPFRETDWETNPRYRDGAEWDKLKRRNAELILESLERSSSWEEFETLQIIQAVESGCRSDDSAEARIEDGQHIPGSRGKRVDVPHDNAEVQKAFGKLPPRLNTCRKLITCLTTRAEQQ</sequence>
<organism evidence="1 2">
    <name type="scientific">Oesophagostomum dentatum</name>
    <name type="common">Nodular worm</name>
    <dbReference type="NCBI Taxonomy" id="61180"/>
    <lineage>
        <taxon>Eukaryota</taxon>
        <taxon>Metazoa</taxon>
        <taxon>Ecdysozoa</taxon>
        <taxon>Nematoda</taxon>
        <taxon>Chromadorea</taxon>
        <taxon>Rhabditida</taxon>
        <taxon>Rhabditina</taxon>
        <taxon>Rhabditomorpha</taxon>
        <taxon>Strongyloidea</taxon>
        <taxon>Strongylidae</taxon>
        <taxon>Oesophagostomum</taxon>
    </lineage>
</organism>
<name>A0A0B1RW04_OESDE</name>